<evidence type="ECO:0000256" key="5">
    <source>
        <dbReference type="ARBA" id="ARBA00023136"/>
    </source>
</evidence>
<feature type="transmembrane region" description="Helical" evidence="6">
    <location>
        <begin position="224"/>
        <end position="246"/>
    </location>
</feature>
<evidence type="ECO:0000313" key="8">
    <source>
        <dbReference type="Proteomes" id="UP000250790"/>
    </source>
</evidence>
<evidence type="ECO:0000256" key="6">
    <source>
        <dbReference type="SAM" id="Phobius"/>
    </source>
</evidence>
<organism evidence="7 8">
    <name type="scientific">Limnohabitans parvus II-B4</name>
    <dbReference type="NCBI Taxonomy" id="1293052"/>
    <lineage>
        <taxon>Bacteria</taxon>
        <taxon>Pseudomonadati</taxon>
        <taxon>Pseudomonadota</taxon>
        <taxon>Betaproteobacteria</taxon>
        <taxon>Burkholderiales</taxon>
        <taxon>Comamonadaceae</taxon>
        <taxon>Limnohabitans</taxon>
    </lineage>
</organism>
<feature type="transmembrane region" description="Helical" evidence="6">
    <location>
        <begin position="258"/>
        <end position="279"/>
    </location>
</feature>
<dbReference type="SUPFAM" id="SSF103473">
    <property type="entry name" value="MFS general substrate transporter"/>
    <property type="match status" value="1"/>
</dbReference>
<gene>
    <name evidence="7" type="ORF">B9Z37_01790</name>
</gene>
<evidence type="ECO:0000313" key="7">
    <source>
        <dbReference type="EMBL" id="PUE55331.1"/>
    </source>
</evidence>
<name>A0A315EDI1_9BURK</name>
<dbReference type="InterPro" id="IPR011701">
    <property type="entry name" value="MFS"/>
</dbReference>
<accession>A0A315EDI1</accession>
<feature type="transmembrane region" description="Helical" evidence="6">
    <location>
        <begin position="316"/>
        <end position="334"/>
    </location>
</feature>
<dbReference type="Proteomes" id="UP000250790">
    <property type="component" value="Unassembled WGS sequence"/>
</dbReference>
<keyword evidence="4 6" id="KW-1133">Transmembrane helix</keyword>
<keyword evidence="8" id="KW-1185">Reference proteome</keyword>
<keyword evidence="3 6" id="KW-0812">Transmembrane</keyword>
<dbReference type="EMBL" id="NESN01000001">
    <property type="protein sequence ID" value="PUE55331.1"/>
    <property type="molecule type" value="Genomic_DNA"/>
</dbReference>
<evidence type="ECO:0000256" key="2">
    <source>
        <dbReference type="ARBA" id="ARBA00022475"/>
    </source>
</evidence>
<evidence type="ECO:0000256" key="4">
    <source>
        <dbReference type="ARBA" id="ARBA00022989"/>
    </source>
</evidence>
<comment type="subcellular location">
    <subcellularLocation>
        <location evidence="1">Cell membrane</location>
        <topology evidence="1">Multi-pass membrane protein</topology>
    </subcellularLocation>
</comment>
<comment type="caution">
    <text evidence="7">The sequence shown here is derived from an EMBL/GenBank/DDBJ whole genome shotgun (WGS) entry which is preliminary data.</text>
</comment>
<dbReference type="CDD" id="cd06173">
    <property type="entry name" value="MFS_MefA_like"/>
    <property type="match status" value="1"/>
</dbReference>
<dbReference type="InterPro" id="IPR036259">
    <property type="entry name" value="MFS_trans_sf"/>
</dbReference>
<proteinExistence type="predicted"/>
<evidence type="ECO:0000256" key="1">
    <source>
        <dbReference type="ARBA" id="ARBA00004651"/>
    </source>
</evidence>
<feature type="transmembrane region" description="Helical" evidence="6">
    <location>
        <begin position="355"/>
        <end position="376"/>
    </location>
</feature>
<dbReference type="PANTHER" id="PTHR23513:SF6">
    <property type="entry name" value="MAJOR FACILITATOR SUPERFAMILY ASSOCIATED DOMAIN-CONTAINING PROTEIN"/>
    <property type="match status" value="1"/>
</dbReference>
<dbReference type="RefSeq" id="WP_108311335.1">
    <property type="nucleotide sequence ID" value="NZ_NESN01000001.1"/>
</dbReference>
<dbReference type="GO" id="GO:0005886">
    <property type="term" value="C:plasma membrane"/>
    <property type="evidence" value="ECO:0007669"/>
    <property type="project" value="UniProtKB-SubCell"/>
</dbReference>
<dbReference type="PANTHER" id="PTHR23513">
    <property type="entry name" value="INTEGRAL MEMBRANE EFFLUX PROTEIN-RELATED"/>
    <property type="match status" value="1"/>
</dbReference>
<feature type="transmembrane region" description="Helical" evidence="6">
    <location>
        <begin position="291"/>
        <end position="310"/>
    </location>
</feature>
<feature type="transmembrane region" description="Helical" evidence="6">
    <location>
        <begin position="177"/>
        <end position="196"/>
    </location>
</feature>
<dbReference type="AlphaFoldDB" id="A0A315EDI1"/>
<dbReference type="Pfam" id="PF07690">
    <property type="entry name" value="MFS_1"/>
    <property type="match status" value="1"/>
</dbReference>
<dbReference type="GO" id="GO:0022857">
    <property type="term" value="F:transmembrane transporter activity"/>
    <property type="evidence" value="ECO:0007669"/>
    <property type="project" value="InterPro"/>
</dbReference>
<feature type="transmembrane region" description="Helical" evidence="6">
    <location>
        <begin position="382"/>
        <end position="400"/>
    </location>
</feature>
<reference evidence="7 8" key="1">
    <citation type="submission" date="2017-04" db="EMBL/GenBank/DDBJ databases">
        <title>Unexpected and diverse lifestyles within the genus Limnohabitans.</title>
        <authorList>
            <person name="Kasalicky V."/>
            <person name="Mehrshad M."/>
            <person name="Andrei S.-A."/>
            <person name="Salcher M."/>
            <person name="Kratochvilova H."/>
            <person name="Simek K."/>
            <person name="Ghai R."/>
        </authorList>
    </citation>
    <scope>NUCLEOTIDE SEQUENCE [LARGE SCALE GENOMIC DNA]</scope>
    <source>
        <strain evidence="7 8">II-B4</strain>
    </source>
</reference>
<feature type="transmembrane region" description="Helical" evidence="6">
    <location>
        <begin position="53"/>
        <end position="73"/>
    </location>
</feature>
<dbReference type="Gene3D" id="1.20.1250.20">
    <property type="entry name" value="MFS general substrate transporter like domains"/>
    <property type="match status" value="1"/>
</dbReference>
<feature type="transmembrane region" description="Helical" evidence="6">
    <location>
        <begin position="21"/>
        <end position="47"/>
    </location>
</feature>
<protein>
    <submittedName>
        <fullName evidence="7">MFS transporter</fullName>
    </submittedName>
</protein>
<sequence length="415" mass="43426">MSDIERSLLPHFLSASFRRLAWSNLLAQSAEQLSLAAVPIVAVLLLQAGPGEIGLLASIQSLPFLLLAMPLGLLADRTSRTRLMALAESLRAVALLLLLALLVTGHVSIAALAIIGFVAAVGTVAFSVAAPSLVPALVQVEGLAQANGRLELARSAAFAAGPALAGALIAWTGASAAFVLSGMLSVSAVLCLRGISEPARAPMPERHPLLELQDGAKWVWQSDLLRPIVFCSIAWNISWFMLQAAYVPYAIHDLGLDAGGVGVTLACYGVGMIVGALLAPRVVRALPFGQAILLGPYFSVLAAVTMAMTLFWPQGWLAALSYFFFGAGPIIWTITSTTLRQMVTPRAMIGRVTSINIVVSTGARPLGAALGGVLGVSFPVSVSLWCVVLGFGLQAIIISASKVRTLKRLPEPLPD</sequence>
<dbReference type="OrthoDB" id="145388at2"/>
<keyword evidence="2" id="KW-1003">Cell membrane</keyword>
<evidence type="ECO:0000256" key="3">
    <source>
        <dbReference type="ARBA" id="ARBA00022692"/>
    </source>
</evidence>
<keyword evidence="5 6" id="KW-0472">Membrane</keyword>